<dbReference type="EMBL" id="PQAP01000008">
    <property type="protein sequence ID" value="PWB75546.1"/>
    <property type="molecule type" value="Genomic_DNA"/>
</dbReference>
<dbReference type="Proteomes" id="UP000250918">
    <property type="component" value="Unassembled WGS sequence"/>
</dbReference>
<feature type="signal peptide" evidence="1">
    <location>
        <begin position="1"/>
        <end position="24"/>
    </location>
</feature>
<evidence type="ECO:0000313" key="2">
    <source>
        <dbReference type="EMBL" id="PWB75546.1"/>
    </source>
</evidence>
<proteinExistence type="predicted"/>
<organism evidence="2 3">
    <name type="scientific">candidate division GN15 bacterium</name>
    <dbReference type="NCBI Taxonomy" id="2072418"/>
    <lineage>
        <taxon>Bacteria</taxon>
        <taxon>candidate division GN15</taxon>
    </lineage>
</organism>
<name>A0A855X4F3_9BACT</name>
<sequence length="241" mass="26938">MNGTARFLIIGFVLAVVFSLTQCADPLDITNQPVQPHPYPSDTTYVVDTIYVIDTVTQTHFDTTLVIDTVLHTEIDTVMIVDTVTQNHYDTTYVVDTIHHGRVDTLFIIDTVIVTNPDTVSIIDTVYQTDTLTVVDTVIVTNDTTLQMCGRIESCQKEIVWLLFNPAGNYQLSFAAYIEKDQPPQSLTVQIGESAYTWNTADSTTFTLDSWLDSRATITITSLKPPARGHAVYVCLNMTRY</sequence>
<evidence type="ECO:0000256" key="1">
    <source>
        <dbReference type="SAM" id="SignalP"/>
    </source>
</evidence>
<evidence type="ECO:0000313" key="3">
    <source>
        <dbReference type="Proteomes" id="UP000250918"/>
    </source>
</evidence>
<reference evidence="2 3" key="1">
    <citation type="journal article" date="2018" name="ISME J.">
        <title>A methanotrophic archaeon couples anaerobic oxidation of methane to Fe(III) reduction.</title>
        <authorList>
            <person name="Cai C."/>
            <person name="Leu A.O."/>
            <person name="Xie G.J."/>
            <person name="Guo J."/>
            <person name="Feng Y."/>
            <person name="Zhao J.X."/>
            <person name="Tyson G.W."/>
            <person name="Yuan Z."/>
            <person name="Hu S."/>
        </authorList>
    </citation>
    <scope>NUCLEOTIDE SEQUENCE [LARGE SCALE GENOMIC DNA]</scope>
    <source>
        <strain evidence="2">FeB_12</strain>
    </source>
</reference>
<keyword evidence="1" id="KW-0732">Signal</keyword>
<comment type="caution">
    <text evidence="2">The sequence shown here is derived from an EMBL/GenBank/DDBJ whole genome shotgun (WGS) entry which is preliminary data.</text>
</comment>
<feature type="chain" id="PRO_5032600597" evidence="1">
    <location>
        <begin position="25"/>
        <end position="241"/>
    </location>
</feature>
<accession>A0A855X4F3</accession>
<protein>
    <submittedName>
        <fullName evidence="2">Uncharacterized protein</fullName>
    </submittedName>
</protein>
<gene>
    <name evidence="2" type="ORF">C3F09_01920</name>
</gene>
<dbReference type="AlphaFoldDB" id="A0A855X4F3"/>